<dbReference type="EMBL" id="SDLP01000004">
    <property type="protein sequence ID" value="TDL07504.1"/>
    <property type="molecule type" value="Genomic_DNA"/>
</dbReference>
<evidence type="ECO:0000259" key="1">
    <source>
        <dbReference type="Pfam" id="PF13460"/>
    </source>
</evidence>
<organism evidence="2 3">
    <name type="scientific">Mycolicibacterium obuense</name>
    <dbReference type="NCBI Taxonomy" id="1807"/>
    <lineage>
        <taxon>Bacteria</taxon>
        <taxon>Bacillati</taxon>
        <taxon>Actinomycetota</taxon>
        <taxon>Actinomycetes</taxon>
        <taxon>Mycobacteriales</taxon>
        <taxon>Mycobacteriaceae</taxon>
        <taxon>Mycolicibacterium</taxon>
    </lineage>
</organism>
<reference evidence="2 3" key="1">
    <citation type="submission" date="2019-01" db="EMBL/GenBank/DDBJ databases">
        <title>High-quality-draft genome sequences of five non-tuberculosis mycobacteriaceae isolated from a nosocomial environment.</title>
        <authorList>
            <person name="Tiago I."/>
            <person name="Alarico S."/>
            <person name="Pereira S.G."/>
            <person name="Coelho C."/>
            <person name="Maranha A."/>
            <person name="Empadinhas N."/>
        </authorList>
    </citation>
    <scope>NUCLEOTIDE SEQUENCE [LARGE SCALE GENOMIC DNA]</scope>
    <source>
        <strain evidence="2 3">22DIII</strain>
    </source>
</reference>
<dbReference type="PANTHER" id="PTHR47129:SF1">
    <property type="entry name" value="NMRA-LIKE DOMAIN-CONTAINING PROTEIN"/>
    <property type="match status" value="1"/>
</dbReference>
<feature type="domain" description="NAD(P)-binding" evidence="1">
    <location>
        <begin position="8"/>
        <end position="184"/>
    </location>
</feature>
<dbReference type="Pfam" id="PF13460">
    <property type="entry name" value="NAD_binding_10"/>
    <property type="match status" value="1"/>
</dbReference>
<sequence length="282" mass="29044">MTTYAVTGATGQLGSLAVAALLDRGVAPADLVAIVRDPNKAVDLRDRGIEIRVADYGDADAVRTALEGVQRLLLVSGSEIGSRVPQHATVIDAAKVAGVGLIAYTSILDAPNNGVALAREHVETERLLAASGLDHIVLRNGWYSENYTAALQSTIDGGVLYGAAGDGKVALASRADYAAAAAAAIIDGTPRVYELAGDEHLTYADIAATIAEVSGRPVRYQDLPQAAYAEALASNGIPAPINDVLADSDAAVARGEIDTDATDLADLVGTTTPFREVVRAAL</sequence>
<dbReference type="Gene3D" id="3.90.25.10">
    <property type="entry name" value="UDP-galactose 4-epimerase, domain 1"/>
    <property type="match status" value="1"/>
</dbReference>
<proteinExistence type="predicted"/>
<dbReference type="RefSeq" id="WP_133414096.1">
    <property type="nucleotide sequence ID" value="NZ_SDLP01000004.1"/>
</dbReference>
<dbReference type="PANTHER" id="PTHR47129">
    <property type="entry name" value="QUINONE OXIDOREDUCTASE 2"/>
    <property type="match status" value="1"/>
</dbReference>
<comment type="caution">
    <text evidence="2">The sequence shown here is derived from an EMBL/GenBank/DDBJ whole genome shotgun (WGS) entry which is preliminary data.</text>
</comment>
<dbReference type="AlphaFoldDB" id="A0A4R5X6T0"/>
<gene>
    <name evidence="2" type="ORF">EUA04_16505</name>
</gene>
<dbReference type="InterPro" id="IPR052718">
    <property type="entry name" value="NmrA-type_oxidoreductase"/>
</dbReference>
<dbReference type="InterPro" id="IPR036291">
    <property type="entry name" value="NAD(P)-bd_dom_sf"/>
</dbReference>
<accession>A0A4R5X6T0</accession>
<evidence type="ECO:0000313" key="3">
    <source>
        <dbReference type="Proteomes" id="UP000294952"/>
    </source>
</evidence>
<protein>
    <submittedName>
        <fullName evidence="2">SDR family oxidoreductase</fullName>
    </submittedName>
</protein>
<dbReference type="Proteomes" id="UP000294952">
    <property type="component" value="Unassembled WGS sequence"/>
</dbReference>
<dbReference type="InterPro" id="IPR016040">
    <property type="entry name" value="NAD(P)-bd_dom"/>
</dbReference>
<dbReference type="CDD" id="cd05269">
    <property type="entry name" value="TMR_SDR_a"/>
    <property type="match status" value="1"/>
</dbReference>
<dbReference type="SUPFAM" id="SSF51735">
    <property type="entry name" value="NAD(P)-binding Rossmann-fold domains"/>
    <property type="match status" value="1"/>
</dbReference>
<evidence type="ECO:0000313" key="2">
    <source>
        <dbReference type="EMBL" id="TDL07504.1"/>
    </source>
</evidence>
<name>A0A4R5X6T0_9MYCO</name>
<dbReference type="Gene3D" id="3.40.50.720">
    <property type="entry name" value="NAD(P)-binding Rossmann-like Domain"/>
    <property type="match status" value="1"/>
</dbReference>